<keyword evidence="1" id="KW-0802">TPR repeat</keyword>
<dbReference type="InterPro" id="IPR011990">
    <property type="entry name" value="TPR-like_helical_dom_sf"/>
</dbReference>
<evidence type="ECO:0000313" key="5">
    <source>
        <dbReference type="Proteomes" id="UP001157915"/>
    </source>
</evidence>
<feature type="repeat" description="TPR" evidence="1">
    <location>
        <begin position="366"/>
        <end position="399"/>
    </location>
</feature>
<proteinExistence type="predicted"/>
<dbReference type="SUPFAM" id="SSF53474">
    <property type="entry name" value="alpha/beta-Hydrolases"/>
    <property type="match status" value="1"/>
</dbReference>
<dbReference type="Gene3D" id="1.25.40.10">
    <property type="entry name" value="Tetratricopeptide repeat domain"/>
    <property type="match status" value="1"/>
</dbReference>
<evidence type="ECO:0000256" key="1">
    <source>
        <dbReference type="PROSITE-ProRule" id="PRU00339"/>
    </source>
</evidence>
<dbReference type="InterPro" id="IPR002885">
    <property type="entry name" value="PPR_rpt"/>
</dbReference>
<dbReference type="RefSeq" id="WP_283414739.1">
    <property type="nucleotide sequence ID" value="NZ_FXUA01000010.1"/>
</dbReference>
<protein>
    <submittedName>
        <fullName evidence="4">Alpha/beta hydrolase fold</fullName>
    </submittedName>
</protein>
<feature type="chain" id="PRO_5047350011" evidence="2">
    <location>
        <begin position="22"/>
        <end position="422"/>
    </location>
</feature>
<feature type="signal peptide" evidence="2">
    <location>
        <begin position="1"/>
        <end position="21"/>
    </location>
</feature>
<dbReference type="PROSITE" id="PS51375">
    <property type="entry name" value="PPR"/>
    <property type="match status" value="1"/>
</dbReference>
<reference evidence="4 5" key="1">
    <citation type="submission" date="2017-05" db="EMBL/GenBank/DDBJ databases">
        <authorList>
            <person name="Varghese N."/>
            <person name="Submissions S."/>
        </authorList>
    </citation>
    <scope>NUCLEOTIDE SEQUENCE [LARGE SCALE GENOMIC DNA]</scope>
    <source>
        <strain evidence="4 5">DSM 15360</strain>
    </source>
</reference>
<evidence type="ECO:0000259" key="3">
    <source>
        <dbReference type="Pfam" id="PF00561"/>
    </source>
</evidence>
<dbReference type="InterPro" id="IPR019734">
    <property type="entry name" value="TPR_rpt"/>
</dbReference>
<accession>A0ABY1PJB3</accession>
<keyword evidence="5" id="KW-1185">Reference proteome</keyword>
<name>A0ABY1PJB3_9BACT</name>
<feature type="repeat" description="TPR" evidence="1">
    <location>
        <begin position="332"/>
        <end position="365"/>
    </location>
</feature>
<evidence type="ECO:0000313" key="4">
    <source>
        <dbReference type="EMBL" id="SMP35303.1"/>
    </source>
</evidence>
<dbReference type="Proteomes" id="UP001157915">
    <property type="component" value="Unassembled WGS sequence"/>
</dbReference>
<gene>
    <name evidence="4" type="ORF">SAMN06265367_110122</name>
</gene>
<dbReference type="InterPro" id="IPR000073">
    <property type="entry name" value="AB_hydrolase_1"/>
</dbReference>
<keyword evidence="4" id="KW-0378">Hydrolase</keyword>
<dbReference type="PROSITE" id="PS50005">
    <property type="entry name" value="TPR"/>
    <property type="match status" value="2"/>
</dbReference>
<feature type="domain" description="AB hydrolase-1" evidence="3">
    <location>
        <begin position="50"/>
        <end position="153"/>
    </location>
</feature>
<keyword evidence="2" id="KW-0732">Signal</keyword>
<evidence type="ECO:0000256" key="2">
    <source>
        <dbReference type="SAM" id="SignalP"/>
    </source>
</evidence>
<sequence length="422" mass="47355">MKKAYLLGFLPVFLLSTQVFAQSKTEIIPIDGKEIRIKTSGLEQRKAHQPIVILEAGSGESLEIWNRVFDQIADFSPVLSYDRLGLGKSTASKENPTLETRVKALEALLAETKIQPPYILAGNTWGNLLIREFAENHPSEVEGMIYVDPILDIENTTQLSAYLSENGLDGEQLVSEYMDFQNLSMTNRSKGNTQEAELFLTILEENKLIWSSQAVPEVSSLVILGSRFNAFPMMGSLSENSGEFFNLLIESKKKFLDEYTTLHPEYSVLLSSGSMNSLLLQEPTQIAQSVRQVLYADPNKKIMNAAHKLSPEEFDTFISDLFSYMPGSLLTEENINMLGYSLMRFDKYKQALSLFQQNLENHPDSPNVYDSMGEGLVALGRVEEAVPLFKKAVELGAEPRHRDFELFKKNLIKGEAMLADGK</sequence>
<dbReference type="Gene3D" id="3.40.50.1820">
    <property type="entry name" value="alpha/beta hydrolase"/>
    <property type="match status" value="1"/>
</dbReference>
<dbReference type="InterPro" id="IPR029058">
    <property type="entry name" value="AB_hydrolase_fold"/>
</dbReference>
<dbReference type="Pfam" id="PF00561">
    <property type="entry name" value="Abhydrolase_1"/>
    <property type="match status" value="1"/>
</dbReference>
<organism evidence="4 5">
    <name type="scientific">Algoriphagus winogradskyi</name>
    <dbReference type="NCBI Taxonomy" id="237017"/>
    <lineage>
        <taxon>Bacteria</taxon>
        <taxon>Pseudomonadati</taxon>
        <taxon>Bacteroidota</taxon>
        <taxon>Cytophagia</taxon>
        <taxon>Cytophagales</taxon>
        <taxon>Cyclobacteriaceae</taxon>
        <taxon>Algoriphagus</taxon>
    </lineage>
</organism>
<dbReference type="GO" id="GO:0016787">
    <property type="term" value="F:hydrolase activity"/>
    <property type="evidence" value="ECO:0007669"/>
    <property type="project" value="UniProtKB-KW"/>
</dbReference>
<dbReference type="SUPFAM" id="SSF48452">
    <property type="entry name" value="TPR-like"/>
    <property type="match status" value="1"/>
</dbReference>
<comment type="caution">
    <text evidence="4">The sequence shown here is derived from an EMBL/GenBank/DDBJ whole genome shotgun (WGS) entry which is preliminary data.</text>
</comment>
<dbReference type="EMBL" id="FXUA01000010">
    <property type="protein sequence ID" value="SMP35303.1"/>
    <property type="molecule type" value="Genomic_DNA"/>
</dbReference>